<dbReference type="EnsemblPlants" id="OBART04G26640.1">
    <property type="protein sequence ID" value="OBART04G26640.1"/>
    <property type="gene ID" value="OBART04G26640"/>
</dbReference>
<dbReference type="PaxDb" id="65489-OBART04G26640.1"/>
<accession>A0A0D3G0N7</accession>
<protein>
    <submittedName>
        <fullName evidence="1">Uncharacterized protein</fullName>
    </submittedName>
</protein>
<sequence length="52" mass="5843">MHVVLHGEEDGVGSWFLLHGRQRQIELQVLRTGSLIVQLQPPFQKPVNAPVS</sequence>
<dbReference type="HOGENOM" id="CLU_3090418_0_0_1"/>
<evidence type="ECO:0000313" key="1">
    <source>
        <dbReference type="EnsemblPlants" id="OBART04G26640.1"/>
    </source>
</evidence>
<proteinExistence type="predicted"/>
<reference evidence="1" key="1">
    <citation type="journal article" date="2009" name="Rice">
        <title>De Novo Next Generation Sequencing of Plant Genomes.</title>
        <authorList>
            <person name="Rounsley S."/>
            <person name="Marri P.R."/>
            <person name="Yu Y."/>
            <person name="He R."/>
            <person name="Sisneros N."/>
            <person name="Goicoechea J.L."/>
            <person name="Lee S.J."/>
            <person name="Angelova A."/>
            <person name="Kudrna D."/>
            <person name="Luo M."/>
            <person name="Affourtit J."/>
            <person name="Desany B."/>
            <person name="Knight J."/>
            <person name="Niazi F."/>
            <person name="Egholm M."/>
            <person name="Wing R.A."/>
        </authorList>
    </citation>
    <scope>NUCLEOTIDE SEQUENCE [LARGE SCALE GENOMIC DNA]</scope>
    <source>
        <strain evidence="1">cv. IRGC 105608</strain>
    </source>
</reference>
<dbReference type="Gramene" id="OBART04G26640.1">
    <property type="protein sequence ID" value="OBART04G26640.1"/>
    <property type="gene ID" value="OBART04G26640"/>
</dbReference>
<name>A0A0D3G0N7_9ORYZ</name>
<dbReference type="Proteomes" id="UP000026960">
    <property type="component" value="Chromosome 4"/>
</dbReference>
<organism evidence="1">
    <name type="scientific">Oryza barthii</name>
    <dbReference type="NCBI Taxonomy" id="65489"/>
    <lineage>
        <taxon>Eukaryota</taxon>
        <taxon>Viridiplantae</taxon>
        <taxon>Streptophyta</taxon>
        <taxon>Embryophyta</taxon>
        <taxon>Tracheophyta</taxon>
        <taxon>Spermatophyta</taxon>
        <taxon>Magnoliopsida</taxon>
        <taxon>Liliopsida</taxon>
        <taxon>Poales</taxon>
        <taxon>Poaceae</taxon>
        <taxon>BOP clade</taxon>
        <taxon>Oryzoideae</taxon>
        <taxon>Oryzeae</taxon>
        <taxon>Oryzinae</taxon>
        <taxon>Oryza</taxon>
    </lineage>
</organism>
<evidence type="ECO:0000313" key="2">
    <source>
        <dbReference type="Proteomes" id="UP000026960"/>
    </source>
</evidence>
<reference evidence="1" key="2">
    <citation type="submission" date="2015-03" db="UniProtKB">
        <authorList>
            <consortium name="EnsemblPlants"/>
        </authorList>
    </citation>
    <scope>IDENTIFICATION</scope>
</reference>
<keyword evidence="2" id="KW-1185">Reference proteome</keyword>
<dbReference type="AlphaFoldDB" id="A0A0D3G0N7"/>